<name>A0A081AKM3_PHYNI</name>
<dbReference type="GO" id="GO:0034237">
    <property type="term" value="F:protein kinase A regulatory subunit binding"/>
    <property type="evidence" value="ECO:0007669"/>
    <property type="project" value="TreeGrafter"/>
</dbReference>
<dbReference type="Pfam" id="PF10469">
    <property type="entry name" value="AKAP7_NLS"/>
    <property type="match status" value="1"/>
</dbReference>
<sequence length="271" mass="30932">MQRRMLSTRPDRRPRWRSKPRPRRCERPNFFVGFRITSPSLVARVERLQTAIHDACPEATPCLIDPRTLHVTLCVLRLPDDAATDQACQVLHAEATRVAAEEFVHGSPRFDFNNWEFFGNNDVLHAKLDVAAADGRRLSAVAERLHGEFEQLGFTTENFRHPYSPHMTVWKTSRDRELIKSLNARRIPDEPSVQDDVFQVVASFNNAAETSLGTEYPRSIELLNMKEKEEDGKIQLGCCHVKSNSNAKHLQVTTNKLHQRSGAVARRLNQS</sequence>
<reference evidence="3 4" key="1">
    <citation type="submission" date="2013-11" db="EMBL/GenBank/DDBJ databases">
        <title>The Genome Sequence of Phytophthora parasitica P1976.</title>
        <authorList>
            <consortium name="The Broad Institute Genomics Platform"/>
            <person name="Russ C."/>
            <person name="Tyler B."/>
            <person name="Panabieres F."/>
            <person name="Shan W."/>
            <person name="Tripathy S."/>
            <person name="Grunwald N."/>
            <person name="Machado M."/>
            <person name="Johnson C.S."/>
            <person name="Walker B."/>
            <person name="Young S."/>
            <person name="Zeng Q."/>
            <person name="Gargeya S."/>
            <person name="Fitzgerald M."/>
            <person name="Haas B."/>
            <person name="Abouelleil A."/>
            <person name="Allen A.W."/>
            <person name="Alvarado L."/>
            <person name="Arachchi H.M."/>
            <person name="Berlin A.M."/>
            <person name="Chapman S.B."/>
            <person name="Gainer-Dewar J."/>
            <person name="Goldberg J."/>
            <person name="Griggs A."/>
            <person name="Gujja S."/>
            <person name="Hansen M."/>
            <person name="Howarth C."/>
            <person name="Imamovic A."/>
            <person name="Ireland A."/>
            <person name="Larimer J."/>
            <person name="McCowan C."/>
            <person name="Murphy C."/>
            <person name="Pearson M."/>
            <person name="Poon T.W."/>
            <person name="Priest M."/>
            <person name="Roberts A."/>
            <person name="Saif S."/>
            <person name="Shea T."/>
            <person name="Sisk P."/>
            <person name="Sykes S."/>
            <person name="Wortman J."/>
            <person name="Nusbaum C."/>
            <person name="Birren B."/>
        </authorList>
    </citation>
    <scope>NUCLEOTIDE SEQUENCE [LARGE SCALE GENOMIC DNA]</scope>
    <source>
        <strain evidence="3 4">P1976</strain>
    </source>
</reference>
<comment type="caution">
    <text evidence="3">The sequence shown here is derived from an EMBL/GenBank/DDBJ whole genome shotgun (WGS) entry which is preliminary data.</text>
</comment>
<evidence type="ECO:0000259" key="2">
    <source>
        <dbReference type="Pfam" id="PF10469"/>
    </source>
</evidence>
<dbReference type="Gene3D" id="3.90.1140.10">
    <property type="entry name" value="Cyclic phosphodiesterase"/>
    <property type="match status" value="1"/>
</dbReference>
<proteinExistence type="predicted"/>
<dbReference type="OrthoDB" id="277832at2759"/>
<feature type="compositionally biased region" description="Basic residues" evidence="1">
    <location>
        <begin position="12"/>
        <end position="22"/>
    </location>
</feature>
<evidence type="ECO:0000313" key="3">
    <source>
        <dbReference type="EMBL" id="ETO79434.1"/>
    </source>
</evidence>
<dbReference type="EMBL" id="ANJA01001094">
    <property type="protein sequence ID" value="ETO79434.1"/>
    <property type="molecule type" value="Genomic_DNA"/>
</dbReference>
<evidence type="ECO:0000256" key="1">
    <source>
        <dbReference type="SAM" id="MobiDB-lite"/>
    </source>
</evidence>
<protein>
    <recommendedName>
        <fullName evidence="2">A-kinase anchor protein 7-like phosphoesterase domain-containing protein</fullName>
    </recommendedName>
</protein>
<feature type="domain" description="A-kinase anchor protein 7-like phosphoesterase" evidence="2">
    <location>
        <begin position="28"/>
        <end position="232"/>
    </location>
</feature>
<dbReference type="GO" id="GO:0010738">
    <property type="term" value="P:regulation of protein kinase A signaling"/>
    <property type="evidence" value="ECO:0007669"/>
    <property type="project" value="TreeGrafter"/>
</dbReference>
<dbReference type="AlphaFoldDB" id="A0A081AKM3"/>
<dbReference type="PANTHER" id="PTHR15934">
    <property type="entry name" value="RNA 2',3'-CYCLIC PHOSPHODIESTERASE"/>
    <property type="match status" value="1"/>
</dbReference>
<evidence type="ECO:0000313" key="4">
    <source>
        <dbReference type="Proteomes" id="UP000028582"/>
    </source>
</evidence>
<dbReference type="SUPFAM" id="SSF55144">
    <property type="entry name" value="LigT-like"/>
    <property type="match status" value="1"/>
</dbReference>
<dbReference type="InterPro" id="IPR019510">
    <property type="entry name" value="AKAP7-like_phosphoesterase"/>
</dbReference>
<dbReference type="InterPro" id="IPR009097">
    <property type="entry name" value="Cyclic_Pdiesterase"/>
</dbReference>
<dbReference type="Proteomes" id="UP000028582">
    <property type="component" value="Unassembled WGS sequence"/>
</dbReference>
<dbReference type="PANTHER" id="PTHR15934:SF2">
    <property type="entry name" value="A-KINASE ANCHOR PROTEIN 7-LIKE PHOSPHOESTERASE DOMAIN-CONTAINING PROTEIN"/>
    <property type="match status" value="1"/>
</dbReference>
<accession>A0A081AKM3</accession>
<dbReference type="GO" id="GO:0005829">
    <property type="term" value="C:cytosol"/>
    <property type="evidence" value="ECO:0007669"/>
    <property type="project" value="TreeGrafter"/>
</dbReference>
<organism evidence="3 4">
    <name type="scientific">Phytophthora nicotianae P1976</name>
    <dbReference type="NCBI Taxonomy" id="1317066"/>
    <lineage>
        <taxon>Eukaryota</taxon>
        <taxon>Sar</taxon>
        <taxon>Stramenopiles</taxon>
        <taxon>Oomycota</taxon>
        <taxon>Peronosporomycetes</taxon>
        <taxon>Peronosporales</taxon>
        <taxon>Peronosporaceae</taxon>
        <taxon>Phytophthora</taxon>
    </lineage>
</organism>
<feature type="region of interest" description="Disordered" evidence="1">
    <location>
        <begin position="1"/>
        <end position="22"/>
    </location>
</feature>
<gene>
    <name evidence="3" type="ORF">F444_05859</name>
</gene>
<dbReference type="InterPro" id="IPR052641">
    <property type="entry name" value="AKAP7_isoform_gamma"/>
</dbReference>